<name>A0AAV1ZAS8_9ARAC</name>
<keyword evidence="2" id="KW-1185">Reference proteome</keyword>
<sequence length="95" mass="10947">MIFQQLVGEKSIRMADRPHAFHPWGKSKVFFGVHSPFLPIKPSILSRIIKSGVDYTVEVQLEFFLLLIRQTVKTTSEERKNTTNPASFQILRTLC</sequence>
<gene>
    <name evidence="1" type="ORF">LARSCL_LOCUS3589</name>
</gene>
<organism evidence="1 2">
    <name type="scientific">Larinioides sclopetarius</name>
    <dbReference type="NCBI Taxonomy" id="280406"/>
    <lineage>
        <taxon>Eukaryota</taxon>
        <taxon>Metazoa</taxon>
        <taxon>Ecdysozoa</taxon>
        <taxon>Arthropoda</taxon>
        <taxon>Chelicerata</taxon>
        <taxon>Arachnida</taxon>
        <taxon>Araneae</taxon>
        <taxon>Araneomorphae</taxon>
        <taxon>Entelegynae</taxon>
        <taxon>Araneoidea</taxon>
        <taxon>Araneidae</taxon>
        <taxon>Larinioides</taxon>
    </lineage>
</organism>
<evidence type="ECO:0000313" key="1">
    <source>
        <dbReference type="EMBL" id="CAL1267303.1"/>
    </source>
</evidence>
<accession>A0AAV1ZAS8</accession>
<comment type="caution">
    <text evidence="1">The sequence shown here is derived from an EMBL/GenBank/DDBJ whole genome shotgun (WGS) entry which is preliminary data.</text>
</comment>
<dbReference type="EMBL" id="CAXIEN010000027">
    <property type="protein sequence ID" value="CAL1267303.1"/>
    <property type="molecule type" value="Genomic_DNA"/>
</dbReference>
<reference evidence="1 2" key="1">
    <citation type="submission" date="2024-04" db="EMBL/GenBank/DDBJ databases">
        <authorList>
            <person name="Rising A."/>
            <person name="Reimegard J."/>
            <person name="Sonavane S."/>
            <person name="Akerstrom W."/>
            <person name="Nylinder S."/>
            <person name="Hedman E."/>
            <person name="Kallberg Y."/>
        </authorList>
    </citation>
    <scope>NUCLEOTIDE SEQUENCE [LARGE SCALE GENOMIC DNA]</scope>
</reference>
<protein>
    <submittedName>
        <fullName evidence="1">Uncharacterized protein</fullName>
    </submittedName>
</protein>
<dbReference type="Proteomes" id="UP001497382">
    <property type="component" value="Unassembled WGS sequence"/>
</dbReference>
<dbReference type="AlphaFoldDB" id="A0AAV1ZAS8"/>
<proteinExistence type="predicted"/>
<evidence type="ECO:0000313" key="2">
    <source>
        <dbReference type="Proteomes" id="UP001497382"/>
    </source>
</evidence>